<dbReference type="EMBL" id="BAABLW010000005">
    <property type="protein sequence ID" value="GAA4915591.1"/>
    <property type="molecule type" value="Genomic_DNA"/>
</dbReference>
<keyword evidence="3" id="KW-1185">Reference proteome</keyword>
<evidence type="ECO:0000313" key="2">
    <source>
        <dbReference type="EMBL" id="GAA4915591.1"/>
    </source>
</evidence>
<comment type="caution">
    <text evidence="2">The sequence shown here is derived from an EMBL/GenBank/DDBJ whole genome shotgun (WGS) entry which is preliminary data.</text>
</comment>
<accession>A0ABP9FSJ9</accession>
<gene>
    <name evidence="2" type="ORF">GCM10025790_08230</name>
</gene>
<protein>
    <submittedName>
        <fullName evidence="2">Uncharacterized protein</fullName>
    </submittedName>
</protein>
<evidence type="ECO:0000313" key="3">
    <source>
        <dbReference type="Proteomes" id="UP001500368"/>
    </source>
</evidence>
<name>A0ABP9FSJ9_9MICC</name>
<organism evidence="2 3">
    <name type="scientific">Nesterenkonia rhizosphaerae</name>
    <dbReference type="NCBI Taxonomy" id="1348272"/>
    <lineage>
        <taxon>Bacteria</taxon>
        <taxon>Bacillati</taxon>
        <taxon>Actinomycetota</taxon>
        <taxon>Actinomycetes</taxon>
        <taxon>Micrococcales</taxon>
        <taxon>Micrococcaceae</taxon>
        <taxon>Nesterenkonia</taxon>
    </lineage>
</organism>
<dbReference type="RefSeq" id="WP_345476811.1">
    <property type="nucleotide sequence ID" value="NZ_BAABLW010000005.1"/>
</dbReference>
<sequence length="78" mass="8612">MTKPRTHELPLERALRHGKTIAWVILLAWGILTAHMLVIVTWEVATAWVAPHSIVMCAVISLTGALLIALPRRGEPRG</sequence>
<keyword evidence="1" id="KW-1133">Transmembrane helix</keyword>
<keyword evidence="1" id="KW-0812">Transmembrane</keyword>
<evidence type="ECO:0000256" key="1">
    <source>
        <dbReference type="SAM" id="Phobius"/>
    </source>
</evidence>
<proteinExistence type="predicted"/>
<keyword evidence="1" id="KW-0472">Membrane</keyword>
<reference evidence="3" key="1">
    <citation type="journal article" date="2019" name="Int. J. Syst. Evol. Microbiol.">
        <title>The Global Catalogue of Microorganisms (GCM) 10K type strain sequencing project: providing services to taxonomists for standard genome sequencing and annotation.</title>
        <authorList>
            <consortium name="The Broad Institute Genomics Platform"/>
            <consortium name="The Broad Institute Genome Sequencing Center for Infectious Disease"/>
            <person name="Wu L."/>
            <person name="Ma J."/>
        </authorList>
    </citation>
    <scope>NUCLEOTIDE SEQUENCE [LARGE SCALE GENOMIC DNA]</scope>
    <source>
        <strain evidence="3">JCM 19129</strain>
    </source>
</reference>
<feature type="transmembrane region" description="Helical" evidence="1">
    <location>
        <begin position="21"/>
        <end position="42"/>
    </location>
</feature>
<feature type="transmembrane region" description="Helical" evidence="1">
    <location>
        <begin position="48"/>
        <end position="70"/>
    </location>
</feature>
<dbReference type="Proteomes" id="UP001500368">
    <property type="component" value="Unassembled WGS sequence"/>
</dbReference>